<organism evidence="9 10">
    <name type="scientific">Fictibacillus iocasae</name>
    <dbReference type="NCBI Taxonomy" id="2715437"/>
    <lineage>
        <taxon>Bacteria</taxon>
        <taxon>Bacillati</taxon>
        <taxon>Bacillota</taxon>
        <taxon>Bacilli</taxon>
        <taxon>Bacillales</taxon>
        <taxon>Fictibacillaceae</taxon>
        <taxon>Fictibacillus</taxon>
    </lineage>
</organism>
<feature type="transmembrane region" description="Helical" evidence="7">
    <location>
        <begin position="147"/>
        <end position="170"/>
    </location>
</feature>
<dbReference type="Gene3D" id="1.20.1250.20">
    <property type="entry name" value="MFS general substrate transporter like domains"/>
    <property type="match status" value="2"/>
</dbReference>
<comment type="caution">
    <text evidence="9">The sequence shown here is derived from an EMBL/GenBank/DDBJ whole genome shotgun (WGS) entry which is preliminary data.</text>
</comment>
<keyword evidence="10" id="KW-1185">Reference proteome</keyword>
<dbReference type="CDD" id="cd17394">
    <property type="entry name" value="MFS_FucP_like"/>
    <property type="match status" value="1"/>
</dbReference>
<feature type="transmembrane region" description="Helical" evidence="7">
    <location>
        <begin position="320"/>
        <end position="337"/>
    </location>
</feature>
<dbReference type="InterPro" id="IPR050375">
    <property type="entry name" value="MFS_TsgA-like"/>
</dbReference>
<evidence type="ECO:0000256" key="4">
    <source>
        <dbReference type="ARBA" id="ARBA00022692"/>
    </source>
</evidence>
<comment type="subcellular location">
    <subcellularLocation>
        <location evidence="1">Cell inner membrane</location>
        <topology evidence="1">Multi-pass membrane protein</topology>
    </subcellularLocation>
</comment>
<feature type="transmembrane region" description="Helical" evidence="7">
    <location>
        <begin position="293"/>
        <end position="313"/>
    </location>
</feature>
<dbReference type="SUPFAM" id="SSF103473">
    <property type="entry name" value="MFS general substrate transporter"/>
    <property type="match status" value="1"/>
</dbReference>
<accession>A0ABW2NM76</accession>
<evidence type="ECO:0000256" key="5">
    <source>
        <dbReference type="ARBA" id="ARBA00022989"/>
    </source>
</evidence>
<evidence type="ECO:0000256" key="2">
    <source>
        <dbReference type="ARBA" id="ARBA00022448"/>
    </source>
</evidence>
<dbReference type="InterPro" id="IPR005275">
    <property type="entry name" value="Lfuc_symporter_FucP"/>
</dbReference>
<dbReference type="PROSITE" id="PS50850">
    <property type="entry name" value="MFS"/>
    <property type="match status" value="1"/>
</dbReference>
<feature type="transmembrane region" description="Helical" evidence="7">
    <location>
        <begin position="343"/>
        <end position="362"/>
    </location>
</feature>
<evidence type="ECO:0000256" key="6">
    <source>
        <dbReference type="ARBA" id="ARBA00023136"/>
    </source>
</evidence>
<evidence type="ECO:0000313" key="9">
    <source>
        <dbReference type="EMBL" id="MFC7370387.1"/>
    </source>
</evidence>
<evidence type="ECO:0000256" key="7">
    <source>
        <dbReference type="SAM" id="Phobius"/>
    </source>
</evidence>
<dbReference type="EMBL" id="JBHTCP010000003">
    <property type="protein sequence ID" value="MFC7370387.1"/>
    <property type="molecule type" value="Genomic_DNA"/>
</dbReference>
<keyword evidence="4 7" id="KW-0812">Transmembrane</keyword>
<evidence type="ECO:0000313" key="10">
    <source>
        <dbReference type="Proteomes" id="UP001596549"/>
    </source>
</evidence>
<dbReference type="InterPro" id="IPR036259">
    <property type="entry name" value="MFS_trans_sf"/>
</dbReference>
<proteinExistence type="predicted"/>
<evidence type="ECO:0000259" key="8">
    <source>
        <dbReference type="PROSITE" id="PS50850"/>
    </source>
</evidence>
<dbReference type="RefSeq" id="WP_379745596.1">
    <property type="nucleotide sequence ID" value="NZ_JBHTCP010000003.1"/>
</dbReference>
<feature type="transmembrane region" description="Helical" evidence="7">
    <location>
        <begin position="53"/>
        <end position="77"/>
    </location>
</feature>
<gene>
    <name evidence="9" type="primary">fucP</name>
    <name evidence="9" type="ORF">ACFQPF_01705</name>
</gene>
<feature type="domain" description="Major facilitator superfamily (MFS) profile" evidence="8">
    <location>
        <begin position="17"/>
        <end position="431"/>
    </location>
</feature>
<keyword evidence="6 7" id="KW-0472">Membrane</keyword>
<feature type="transmembrane region" description="Helical" evidence="7">
    <location>
        <begin position="261"/>
        <end position="281"/>
    </location>
</feature>
<reference evidence="10" key="1">
    <citation type="journal article" date="2019" name="Int. J. Syst. Evol. Microbiol.">
        <title>The Global Catalogue of Microorganisms (GCM) 10K type strain sequencing project: providing services to taxonomists for standard genome sequencing and annotation.</title>
        <authorList>
            <consortium name="The Broad Institute Genomics Platform"/>
            <consortium name="The Broad Institute Genome Sequencing Center for Infectious Disease"/>
            <person name="Wu L."/>
            <person name="Ma J."/>
        </authorList>
    </citation>
    <scope>NUCLEOTIDE SEQUENCE [LARGE SCALE GENOMIC DNA]</scope>
    <source>
        <strain evidence="10">NBRC 106396</strain>
    </source>
</reference>
<sequence length="447" mass="49846">MKNIIQLPDGYLNKTPIFQFILLSLLFPLWAAAASLNDILITQFKHVFELSDFASALVQSAFYGGYFLIAIPASIVIRKTTYKFGIILGLLFYIAGCSLFFPASQIATYTMFLFALFSIAIGLGFLETAANTYSSMIGPRKYSILRLNISQTFHPIGAISGILLGKYLVFQEGINIEEKMKGMSHSEAAAFGREMLQHTLQPYKYMIFVLVAILILFIITKFPSCKPLESNGEQGKVPSVKETLSHLAANKRYRKGIAAQFLYVGMQVAIWSFTIRLALNLDSSLDERTASNFMVYSFIAYFIGKFIANFLMTRYSASKVLFYYSLIGTAVLLYVAFVPNITAVYGAILISVLLGPCWPTIYAETLETVKEKKYTEMAGAILVMSIIGGAVVPAVHGVISDSVGSLQTAFIVPAACFLYIAYYFYNEMKIQDQQMMNETEWQEQKAL</sequence>
<keyword evidence="3" id="KW-1003">Cell membrane</keyword>
<dbReference type="Pfam" id="PF07690">
    <property type="entry name" value="MFS_1"/>
    <property type="match status" value="1"/>
</dbReference>
<feature type="transmembrane region" description="Helical" evidence="7">
    <location>
        <begin position="20"/>
        <end position="41"/>
    </location>
</feature>
<dbReference type="PANTHER" id="PTHR43702">
    <property type="entry name" value="L-FUCOSE-PROTON SYMPORTER"/>
    <property type="match status" value="1"/>
</dbReference>
<keyword evidence="5 7" id="KW-1133">Transmembrane helix</keyword>
<feature type="transmembrane region" description="Helical" evidence="7">
    <location>
        <begin position="107"/>
        <end position="126"/>
    </location>
</feature>
<feature type="transmembrane region" description="Helical" evidence="7">
    <location>
        <begin position="374"/>
        <end position="399"/>
    </location>
</feature>
<keyword evidence="2" id="KW-0813">Transport</keyword>
<name>A0ABW2NM76_9BACL</name>
<protein>
    <submittedName>
        <fullName evidence="9">L-fucose:H+ symporter permease</fullName>
    </submittedName>
</protein>
<dbReference type="InterPro" id="IPR011701">
    <property type="entry name" value="MFS"/>
</dbReference>
<dbReference type="InterPro" id="IPR020846">
    <property type="entry name" value="MFS_dom"/>
</dbReference>
<dbReference type="PANTHER" id="PTHR43702:SF11">
    <property type="entry name" value="L-FUCOSE-PROTON SYMPORTER"/>
    <property type="match status" value="1"/>
</dbReference>
<dbReference type="NCBIfam" id="TIGR00885">
    <property type="entry name" value="fucP"/>
    <property type="match status" value="1"/>
</dbReference>
<feature type="transmembrane region" description="Helical" evidence="7">
    <location>
        <begin position="84"/>
        <end position="101"/>
    </location>
</feature>
<dbReference type="Proteomes" id="UP001596549">
    <property type="component" value="Unassembled WGS sequence"/>
</dbReference>
<feature type="transmembrane region" description="Helical" evidence="7">
    <location>
        <begin position="203"/>
        <end position="220"/>
    </location>
</feature>
<evidence type="ECO:0000256" key="3">
    <source>
        <dbReference type="ARBA" id="ARBA00022475"/>
    </source>
</evidence>
<evidence type="ECO:0000256" key="1">
    <source>
        <dbReference type="ARBA" id="ARBA00004429"/>
    </source>
</evidence>
<feature type="transmembrane region" description="Helical" evidence="7">
    <location>
        <begin position="405"/>
        <end position="425"/>
    </location>
</feature>